<dbReference type="PRINTS" id="PR01607">
    <property type="entry name" value="APYRASEFAMLY"/>
</dbReference>
<dbReference type="Pfam" id="PF00149">
    <property type="entry name" value="Metallophos"/>
    <property type="match status" value="1"/>
</dbReference>
<keyword evidence="6" id="KW-1185">Reference proteome</keyword>
<accession>A0ABQ4T2R6</accession>
<keyword evidence="2" id="KW-0547">Nucleotide-binding</keyword>
<dbReference type="InterPro" id="IPR004843">
    <property type="entry name" value="Calcineurin-like_PHP"/>
</dbReference>
<dbReference type="InterPro" id="IPR008334">
    <property type="entry name" value="5'-Nucleotdase_C"/>
</dbReference>
<dbReference type="Pfam" id="PF02872">
    <property type="entry name" value="5_nucleotid_C"/>
    <property type="match status" value="1"/>
</dbReference>
<dbReference type="EMBL" id="BPQR01000085">
    <property type="protein sequence ID" value="GJE08701.1"/>
    <property type="molecule type" value="Genomic_DNA"/>
</dbReference>
<dbReference type="InterPro" id="IPR029052">
    <property type="entry name" value="Metallo-depent_PP-like"/>
</dbReference>
<dbReference type="SUPFAM" id="SSF55816">
    <property type="entry name" value="5'-nucleotidase (syn. UDP-sugar hydrolase), C-terminal domain"/>
    <property type="match status" value="1"/>
</dbReference>
<feature type="signal peptide" evidence="2">
    <location>
        <begin position="1"/>
        <end position="27"/>
    </location>
</feature>
<reference evidence="5" key="2">
    <citation type="submission" date="2021-08" db="EMBL/GenBank/DDBJ databases">
        <authorList>
            <person name="Tani A."/>
            <person name="Ola A."/>
            <person name="Ogura Y."/>
            <person name="Katsura K."/>
            <person name="Hayashi T."/>
        </authorList>
    </citation>
    <scope>NUCLEOTIDE SEQUENCE</scope>
    <source>
        <strain evidence="5">LMG 23639</strain>
    </source>
</reference>
<evidence type="ECO:0000313" key="5">
    <source>
        <dbReference type="EMBL" id="GJE08701.1"/>
    </source>
</evidence>
<evidence type="ECO:0000313" key="6">
    <source>
        <dbReference type="Proteomes" id="UP001055102"/>
    </source>
</evidence>
<dbReference type="Gene3D" id="3.60.21.10">
    <property type="match status" value="1"/>
</dbReference>
<evidence type="ECO:0000256" key="1">
    <source>
        <dbReference type="ARBA" id="ARBA00022729"/>
    </source>
</evidence>
<organism evidence="5 6">
    <name type="scientific">Methylobacterium jeotgali</name>
    <dbReference type="NCBI Taxonomy" id="381630"/>
    <lineage>
        <taxon>Bacteria</taxon>
        <taxon>Pseudomonadati</taxon>
        <taxon>Pseudomonadota</taxon>
        <taxon>Alphaproteobacteria</taxon>
        <taxon>Hyphomicrobiales</taxon>
        <taxon>Methylobacteriaceae</taxon>
        <taxon>Methylobacterium</taxon>
    </lineage>
</organism>
<dbReference type="PROSITE" id="PS51318">
    <property type="entry name" value="TAT"/>
    <property type="match status" value="1"/>
</dbReference>
<keyword evidence="1 2" id="KW-0732">Signal</keyword>
<dbReference type="InterPro" id="IPR006179">
    <property type="entry name" value="5_nucleotidase/apyrase"/>
</dbReference>
<sequence length="521" mass="54610">MTRPSRRQTFGLGAGALAAGLPSAAPAQEGGPAAPAPEPTFSLLLVNDVYQMAEAEGRGGFARLAAVVKAERARGVPMLYAHAGDTLSPSLMSGFDRGAHIVALLNLAPPDVFVPGNHEFDFGPEIFAERVREASFPVFAANLRDTGGGTLPGLRDRIVLTLGGLRVGIVGIALSSTPEKSQSGSLRFAPELASLADQCAALREEGAEVVVAVAHTARPTDLAIAESGLVDILLSGHDHDLFLRYDGTCAVVESSVDAHYVTSVDVFAQIAGKGRDRRVSWRPSFRVHDTAAVTPDPETLARVRGYEDALSRELDVPAGETGIALDSRIATVRARESSFGDLVADALREATGAEVALTNGGGIRGDRLYPAGTVLTRRDILTELPFGNTTALVAMTGAGLRAALEHGLADYGRPSGRMAQVSGLVVRLDPAAAPGRRIVSVEVGGAPLDAARTYRVATNSFLYEGGNGYARFKQGRTLIAPSDGRLLANEVMAYLRRHAPLSSEAGGRILAEPSPERSSTP</sequence>
<evidence type="ECO:0000259" key="3">
    <source>
        <dbReference type="Pfam" id="PF00149"/>
    </source>
</evidence>
<name>A0ABQ4T2R6_9HYPH</name>
<comment type="caution">
    <text evidence="5">The sequence shown here is derived from an EMBL/GenBank/DDBJ whole genome shotgun (WGS) entry which is preliminary data.</text>
</comment>
<comment type="similarity">
    <text evidence="2">Belongs to the 5'-nucleotidase family.</text>
</comment>
<protein>
    <submittedName>
        <fullName evidence="5">Mannosylglucosyl-3-phosphoglycerate phosphatase</fullName>
    </submittedName>
</protein>
<proteinExistence type="inferred from homology"/>
<feature type="domain" description="Calcineurin-like phosphoesterase" evidence="3">
    <location>
        <begin position="43"/>
        <end position="240"/>
    </location>
</feature>
<keyword evidence="2" id="KW-0378">Hydrolase</keyword>
<reference evidence="5" key="1">
    <citation type="journal article" date="2021" name="Front. Microbiol.">
        <title>Comprehensive Comparative Genomics and Phenotyping of Methylobacterium Species.</title>
        <authorList>
            <person name="Alessa O."/>
            <person name="Ogura Y."/>
            <person name="Fujitani Y."/>
            <person name="Takami H."/>
            <person name="Hayashi T."/>
            <person name="Sahin N."/>
            <person name="Tani A."/>
        </authorList>
    </citation>
    <scope>NUCLEOTIDE SEQUENCE</scope>
    <source>
        <strain evidence="5">LMG 23639</strain>
    </source>
</reference>
<dbReference type="Gene3D" id="3.90.780.10">
    <property type="entry name" value="5'-Nucleotidase, C-terminal domain"/>
    <property type="match status" value="1"/>
</dbReference>
<dbReference type="PANTHER" id="PTHR11575:SF24">
    <property type="entry name" value="5'-NUCLEOTIDASE"/>
    <property type="match status" value="1"/>
</dbReference>
<dbReference type="Proteomes" id="UP001055102">
    <property type="component" value="Unassembled WGS sequence"/>
</dbReference>
<dbReference type="RefSeq" id="WP_238278628.1">
    <property type="nucleotide sequence ID" value="NZ_BPQR01000085.1"/>
</dbReference>
<evidence type="ECO:0000256" key="2">
    <source>
        <dbReference type="RuleBase" id="RU362119"/>
    </source>
</evidence>
<feature type="chain" id="PRO_5044956014" evidence="2">
    <location>
        <begin position="28"/>
        <end position="521"/>
    </location>
</feature>
<gene>
    <name evidence="5" type="primary">mggB</name>
    <name evidence="5" type="ORF">AOPFMNJM_4044</name>
</gene>
<feature type="domain" description="5'-Nucleotidase C-terminal" evidence="4">
    <location>
        <begin position="328"/>
        <end position="473"/>
    </location>
</feature>
<evidence type="ECO:0000259" key="4">
    <source>
        <dbReference type="Pfam" id="PF02872"/>
    </source>
</evidence>
<dbReference type="InterPro" id="IPR036907">
    <property type="entry name" value="5'-Nucleotdase_C_sf"/>
</dbReference>
<dbReference type="SUPFAM" id="SSF56300">
    <property type="entry name" value="Metallo-dependent phosphatases"/>
    <property type="match status" value="1"/>
</dbReference>
<dbReference type="InterPro" id="IPR006311">
    <property type="entry name" value="TAT_signal"/>
</dbReference>
<dbReference type="PANTHER" id="PTHR11575">
    <property type="entry name" value="5'-NUCLEOTIDASE-RELATED"/>
    <property type="match status" value="1"/>
</dbReference>